<evidence type="ECO:0000313" key="1">
    <source>
        <dbReference type="EMBL" id="AHJ97959.1"/>
    </source>
</evidence>
<proteinExistence type="predicted"/>
<dbReference type="EMBL" id="CP007145">
    <property type="protein sequence ID" value="AHJ97959.1"/>
    <property type="molecule type" value="Genomic_DNA"/>
</dbReference>
<accession>W8EXZ8</accession>
<name>W8EXZ8_9BACT</name>
<evidence type="ECO:0008006" key="3">
    <source>
        <dbReference type="Google" id="ProtNLM"/>
    </source>
</evidence>
<dbReference type="Proteomes" id="UP000019423">
    <property type="component" value="Chromosome"/>
</dbReference>
<dbReference type="AlphaFoldDB" id="W8EXZ8"/>
<organism evidence="1 2">
    <name type="scientific">Hymenobacter swuensis DY53</name>
    <dbReference type="NCBI Taxonomy" id="1227739"/>
    <lineage>
        <taxon>Bacteria</taxon>
        <taxon>Pseudomonadati</taxon>
        <taxon>Bacteroidota</taxon>
        <taxon>Cytophagia</taxon>
        <taxon>Cytophagales</taxon>
        <taxon>Hymenobacteraceae</taxon>
        <taxon>Hymenobacter</taxon>
    </lineage>
</organism>
<evidence type="ECO:0000313" key="2">
    <source>
        <dbReference type="Proteomes" id="UP000019423"/>
    </source>
</evidence>
<keyword evidence="2" id="KW-1185">Reference proteome</keyword>
<dbReference type="STRING" id="1227739.Hsw_2364"/>
<dbReference type="PATRIC" id="fig|1227739.3.peg.2563"/>
<protein>
    <recommendedName>
        <fullName evidence="3">Knr4/Smi1-like domain-containing protein</fullName>
    </recommendedName>
</protein>
<reference evidence="1 2" key="1">
    <citation type="submission" date="2014-01" db="EMBL/GenBank/DDBJ databases">
        <title>Complete genome sequence of ionizing-radiation resistance bacterium Hymenobacter swuensis DY53.</title>
        <authorList>
            <person name="Jung J.-H."/>
            <person name="Jeong S.-W."/>
            <person name="Joe M.-H."/>
            <person name="Cho y.-j."/>
            <person name="Kim M.-K."/>
            <person name="Lim S.-Y."/>
        </authorList>
    </citation>
    <scope>NUCLEOTIDE SEQUENCE [LARGE SCALE GENOMIC DNA]</scope>
    <source>
        <strain evidence="1 2">DY53</strain>
    </source>
</reference>
<dbReference type="HOGENOM" id="CLU_1553184_0_0_10"/>
<dbReference type="KEGG" id="hsw:Hsw_2364"/>
<sequence length="172" mass="19738">MMTDIQKMQAALEAAGINVQKHREPLRLENAELMKQWGIPVEVQQLLAEFSFDTDLAIGEVHFDQVNGLKKKMEWEDDFQRALQADLLLVGSGSTGDPVALDIRDSQVGYLFHDYFWEEEAEDPRKFFIKLNCSLGQLFWNTQFVDDYPVDAYEAAAYMGAEFTGYWNPDEA</sequence>
<gene>
    <name evidence="1" type="ORF">Hsw_2364</name>
</gene>